<protein>
    <submittedName>
        <fullName evidence="3">Surface protein A</fullName>
    </submittedName>
</protein>
<comment type="caution">
    <text evidence="3">The sequence shown here is derived from an EMBL/GenBank/DDBJ whole genome shotgun (WGS) entry which is preliminary data.</text>
</comment>
<evidence type="ECO:0000313" key="3">
    <source>
        <dbReference type="EMBL" id="KEQ45877.1"/>
    </source>
</evidence>
<organism evidence="3 4">
    <name type="scientific">Streptococcus mitis</name>
    <dbReference type="NCBI Taxonomy" id="28037"/>
    <lineage>
        <taxon>Bacteria</taxon>
        <taxon>Bacillati</taxon>
        <taxon>Bacillota</taxon>
        <taxon>Bacilli</taxon>
        <taxon>Lactobacillales</taxon>
        <taxon>Streptococcaceae</taxon>
        <taxon>Streptococcus</taxon>
        <taxon>Streptococcus mitis group</taxon>
    </lineage>
</organism>
<feature type="coiled-coil region" evidence="1">
    <location>
        <begin position="578"/>
        <end position="779"/>
    </location>
</feature>
<feature type="coiled-coil region" evidence="1">
    <location>
        <begin position="61"/>
        <end position="166"/>
    </location>
</feature>
<keyword evidence="1" id="KW-0175">Coiled coil</keyword>
<evidence type="ECO:0000313" key="4">
    <source>
        <dbReference type="Proteomes" id="UP000028022"/>
    </source>
</evidence>
<dbReference type="Proteomes" id="UP000028022">
    <property type="component" value="Unassembled WGS sequence"/>
</dbReference>
<accession>A0A081QSF4</accession>
<reference evidence="3 4" key="1">
    <citation type="submission" date="2014-05" db="EMBL/GenBank/DDBJ databases">
        <authorList>
            <person name="Daugherty S.C."/>
            <person name="Tallon L.J."/>
            <person name="Sadzewicz L."/>
            <person name="Kilian M."/>
            <person name="Tettelin H."/>
        </authorList>
    </citation>
    <scope>NUCLEOTIDE SEQUENCE [LARGE SCALE GENOMIC DNA]</scope>
    <source>
        <strain evidence="3 4">SK608</strain>
    </source>
</reference>
<gene>
    <name evidence="3" type="ORF">SK608_1734</name>
</gene>
<feature type="region of interest" description="Disordered" evidence="2">
    <location>
        <begin position="206"/>
        <end position="232"/>
    </location>
</feature>
<feature type="compositionally biased region" description="Basic and acidic residues" evidence="2">
    <location>
        <begin position="206"/>
        <end position="217"/>
    </location>
</feature>
<evidence type="ECO:0000256" key="2">
    <source>
        <dbReference type="SAM" id="MobiDB-lite"/>
    </source>
</evidence>
<dbReference type="NCBIfam" id="TIGR04320">
    <property type="entry name" value="Surf_Exclu_PgrA"/>
    <property type="match status" value="1"/>
</dbReference>
<sequence length="939" mass="100959">MSDSKLKGHGKIKKLPTGAVVSALAVSIASLSHTVGAEEVAPKPVNVEAPKAEVVETTTPAVATKEEVATKEAEAKKAEQEVVEAKQAVKDAKRATSEADSLVNEKTEAVKKAEDFAKKASPAVITEAEKAVVKAEAEVPAKEEALKNAEANAEKANQAVSAQEAVVTEKEATQTAKEKALTSATEAVQIATDAVNGKGLENAKEAQKEAVKAEKTSKQAQTDAETALKNAEKANQATKAQIKNTQADIATKTQAVSDAKAEQEKADKAVTDLTAEYNQAVSALKAIQNTKQGTITLAPKFIEAVKARVALLKAVENGEYNDRLDEVPAKFKETRAEILKTQLENAQINHFVPVESDSKDTKKYDLNNLPEDFKRDLTLYAADLTNQMRRQLGLSDVKVTEDSFHFADKIAREYEKDGVTPELLDSYASKKDGHGHYAIGINKVAKSYNLDNGMTEEERKEGETRGLQTYENSVAFVGYKEAGKPVTSLTKSEIRSRLYESLISFISTENDYGHTRGTLGFEKGNTTLYYGGASMSHEANMYIVHTVPGIPETFMANSTFSRTEVENPYTKARDTDSVKKAEALVATKKAEKAQAEQTLKTANQAVTEAETTLQTANSNLKAQEAQLKDTVALKQALQSATTTHNQAVVALSNANALVATLSATKADKEAKLAELKATAKQAEKEFNQAKAETKAEKATLSSLQAKAEEATQAVSVAKEALKEAKANVTASKELVQDLKVAAKELETRKAELKDAEEALKEAQANQATAQEVLEAKEKVAKEAHKAYATAKASYEAEQARLQAEELKKHPVTEKGIPEVRPALPEYVLPTTPSVPSAPVAPVVPTTPRVEVPVVNNNGGVSGQDKSRVDVVAKQKRKLRLQKILKRVTGLSHLVAGGISMKMVHTLLMVGKKSRVHGITLTIQVGCKLAGSKLVTHGIT</sequence>
<dbReference type="InterPro" id="IPR027607">
    <property type="entry name" value="Surf_Exclu_SEC10/PgrA"/>
</dbReference>
<proteinExistence type="predicted"/>
<evidence type="ECO:0000256" key="1">
    <source>
        <dbReference type="SAM" id="Coils"/>
    </source>
</evidence>
<name>A0A081QSF4_STRMT</name>
<dbReference type="EMBL" id="JPFZ01000011">
    <property type="protein sequence ID" value="KEQ45877.1"/>
    <property type="molecule type" value="Genomic_DNA"/>
</dbReference>
<dbReference type="AlphaFoldDB" id="A0A081QSF4"/>